<evidence type="ECO:0000313" key="3">
    <source>
        <dbReference type="Proteomes" id="UP000054166"/>
    </source>
</evidence>
<dbReference type="HOGENOM" id="CLU_1448243_0_0_1"/>
<name>A0A0C3F5A8_PILCF</name>
<dbReference type="EMBL" id="KN833049">
    <property type="protein sequence ID" value="KIM75184.1"/>
    <property type="molecule type" value="Genomic_DNA"/>
</dbReference>
<dbReference type="OrthoDB" id="2607155at2759"/>
<evidence type="ECO:0000256" key="1">
    <source>
        <dbReference type="SAM" id="MobiDB-lite"/>
    </source>
</evidence>
<accession>A0A0C3F5A8</accession>
<gene>
    <name evidence="2" type="ORF">PILCRDRAFT_13747</name>
</gene>
<sequence length="194" mass="22374">MPKKYKTSEERHAARLVSKHRHYTRHRAEEQAKAHERWSRRQKAAPAAERDNLREVVNPIDAQAETIRNELAKLWAMHGAQDGSLERRLMSTRAHEVIHALTVSRVGWEEYRPSCEDALADACQLWTKSECLVIQAATVEADGSNFMLLKECPSKLLEACDRRVSAEEEILELNDLTAETYVFAHESSRLLWQR</sequence>
<reference evidence="3" key="2">
    <citation type="submission" date="2015-01" db="EMBL/GenBank/DDBJ databases">
        <title>Evolutionary Origins and Diversification of the Mycorrhizal Mutualists.</title>
        <authorList>
            <consortium name="DOE Joint Genome Institute"/>
            <consortium name="Mycorrhizal Genomics Consortium"/>
            <person name="Kohler A."/>
            <person name="Kuo A."/>
            <person name="Nagy L.G."/>
            <person name="Floudas D."/>
            <person name="Copeland A."/>
            <person name="Barry K.W."/>
            <person name="Cichocki N."/>
            <person name="Veneault-Fourrey C."/>
            <person name="LaButti K."/>
            <person name="Lindquist E.A."/>
            <person name="Lipzen A."/>
            <person name="Lundell T."/>
            <person name="Morin E."/>
            <person name="Murat C."/>
            <person name="Riley R."/>
            <person name="Ohm R."/>
            <person name="Sun H."/>
            <person name="Tunlid A."/>
            <person name="Henrissat B."/>
            <person name="Grigoriev I.V."/>
            <person name="Hibbett D.S."/>
            <person name="Martin F."/>
        </authorList>
    </citation>
    <scope>NUCLEOTIDE SEQUENCE [LARGE SCALE GENOMIC DNA]</scope>
    <source>
        <strain evidence="3">F 1598</strain>
    </source>
</reference>
<evidence type="ECO:0000313" key="2">
    <source>
        <dbReference type="EMBL" id="KIM75184.1"/>
    </source>
</evidence>
<feature type="region of interest" description="Disordered" evidence="1">
    <location>
        <begin position="1"/>
        <end position="50"/>
    </location>
</feature>
<dbReference type="AlphaFoldDB" id="A0A0C3F5A8"/>
<reference evidence="2 3" key="1">
    <citation type="submission" date="2014-04" db="EMBL/GenBank/DDBJ databases">
        <authorList>
            <consortium name="DOE Joint Genome Institute"/>
            <person name="Kuo A."/>
            <person name="Tarkka M."/>
            <person name="Buscot F."/>
            <person name="Kohler A."/>
            <person name="Nagy L.G."/>
            <person name="Floudas D."/>
            <person name="Copeland A."/>
            <person name="Barry K.W."/>
            <person name="Cichocki N."/>
            <person name="Veneault-Fourrey C."/>
            <person name="LaButti K."/>
            <person name="Lindquist E.A."/>
            <person name="Lipzen A."/>
            <person name="Lundell T."/>
            <person name="Morin E."/>
            <person name="Murat C."/>
            <person name="Sun H."/>
            <person name="Tunlid A."/>
            <person name="Henrissat B."/>
            <person name="Grigoriev I.V."/>
            <person name="Hibbett D.S."/>
            <person name="Martin F."/>
            <person name="Nordberg H.P."/>
            <person name="Cantor M.N."/>
            <person name="Hua S.X."/>
        </authorList>
    </citation>
    <scope>NUCLEOTIDE SEQUENCE [LARGE SCALE GENOMIC DNA]</scope>
    <source>
        <strain evidence="2 3">F 1598</strain>
    </source>
</reference>
<feature type="compositionally biased region" description="Basic and acidic residues" evidence="1">
    <location>
        <begin position="26"/>
        <end position="39"/>
    </location>
</feature>
<feature type="compositionally biased region" description="Basic and acidic residues" evidence="1">
    <location>
        <begin position="1"/>
        <end position="13"/>
    </location>
</feature>
<proteinExistence type="predicted"/>
<dbReference type="InParanoid" id="A0A0C3F5A8"/>
<organism evidence="2 3">
    <name type="scientific">Piloderma croceum (strain F 1598)</name>
    <dbReference type="NCBI Taxonomy" id="765440"/>
    <lineage>
        <taxon>Eukaryota</taxon>
        <taxon>Fungi</taxon>
        <taxon>Dikarya</taxon>
        <taxon>Basidiomycota</taxon>
        <taxon>Agaricomycotina</taxon>
        <taxon>Agaricomycetes</taxon>
        <taxon>Agaricomycetidae</taxon>
        <taxon>Atheliales</taxon>
        <taxon>Atheliaceae</taxon>
        <taxon>Piloderma</taxon>
    </lineage>
</organism>
<dbReference type="Proteomes" id="UP000054166">
    <property type="component" value="Unassembled WGS sequence"/>
</dbReference>
<protein>
    <submittedName>
        <fullName evidence="2">Uncharacterized protein</fullName>
    </submittedName>
</protein>
<keyword evidence="3" id="KW-1185">Reference proteome</keyword>